<dbReference type="Proteomes" id="UP001370348">
    <property type="component" value="Chromosome"/>
</dbReference>
<dbReference type="EMBL" id="CP089984">
    <property type="protein sequence ID" value="WXB11776.1"/>
    <property type="molecule type" value="Genomic_DNA"/>
</dbReference>
<protein>
    <submittedName>
        <fullName evidence="2">Phosphodiester glycosidase family protein</fullName>
    </submittedName>
</protein>
<keyword evidence="2" id="KW-0326">Glycosidase</keyword>
<feature type="domain" description="Phosphodiester glycosidase" evidence="1">
    <location>
        <begin position="104"/>
        <end position="277"/>
    </location>
</feature>
<name>A0ABZ2LPT2_9BACT</name>
<reference evidence="2 3" key="1">
    <citation type="submission" date="2021-12" db="EMBL/GenBank/DDBJ databases">
        <title>Discovery of the Pendulisporaceae a myxobacterial family with distinct sporulation behavior and unique specialized metabolism.</title>
        <authorList>
            <person name="Garcia R."/>
            <person name="Popoff A."/>
            <person name="Bader C.D."/>
            <person name="Loehr J."/>
            <person name="Walesch S."/>
            <person name="Walt C."/>
            <person name="Boldt J."/>
            <person name="Bunk B."/>
            <person name="Haeckl F.J.F.P.J."/>
            <person name="Gunesch A.P."/>
            <person name="Birkelbach J."/>
            <person name="Nuebel U."/>
            <person name="Pietschmann T."/>
            <person name="Bach T."/>
            <person name="Mueller R."/>
        </authorList>
    </citation>
    <scope>NUCLEOTIDE SEQUENCE [LARGE SCALE GENOMIC DNA]</scope>
    <source>
        <strain evidence="2 3">MSr11954</strain>
    </source>
</reference>
<evidence type="ECO:0000259" key="1">
    <source>
        <dbReference type="Pfam" id="PF09992"/>
    </source>
</evidence>
<evidence type="ECO:0000313" key="3">
    <source>
        <dbReference type="Proteomes" id="UP001370348"/>
    </source>
</evidence>
<evidence type="ECO:0000313" key="2">
    <source>
        <dbReference type="EMBL" id="WXB11776.1"/>
    </source>
</evidence>
<dbReference type="GO" id="GO:0016798">
    <property type="term" value="F:hydrolase activity, acting on glycosyl bonds"/>
    <property type="evidence" value="ECO:0007669"/>
    <property type="project" value="UniProtKB-KW"/>
</dbReference>
<sequence length="286" mass="30235">MLAAPKNRLALRCAVIAAGILAIPGCSRNGRAGTETSTAGAADAAVLVARPEAATSPWNPDIVRSGSESYPLRRFSYALKDVTLGIEDIGMRASLREILEQRHALLAVNGGFFDTHGMPLGLAVSNGRVLASFVPSLSGGVLGVDRGRGWLEETESFLTPSPAVDFAIQCRPRLVVAGNANIRSDDGKRAARTAICLRDAGAVVDFIIVRGDLGRADPRESEGRPGPSLFALAHHLAQLGCQEALNLDGGPSTGAAFWEDGKMRHLAPRAPIRHAILVRPRRDAGR</sequence>
<gene>
    <name evidence="2" type="ORF">LZC94_28445</name>
</gene>
<organism evidence="2 3">
    <name type="scientific">Pendulispora albinea</name>
    <dbReference type="NCBI Taxonomy" id="2741071"/>
    <lineage>
        <taxon>Bacteria</taxon>
        <taxon>Pseudomonadati</taxon>
        <taxon>Myxococcota</taxon>
        <taxon>Myxococcia</taxon>
        <taxon>Myxococcales</taxon>
        <taxon>Sorangiineae</taxon>
        <taxon>Pendulisporaceae</taxon>
        <taxon>Pendulispora</taxon>
    </lineage>
</organism>
<accession>A0ABZ2LPT2</accession>
<dbReference type="PANTHER" id="PTHR40446:SF2">
    <property type="entry name" value="N-ACETYLGLUCOSAMINE-1-PHOSPHODIESTER ALPHA-N-ACETYLGLUCOSAMINIDASE"/>
    <property type="match status" value="1"/>
</dbReference>
<keyword evidence="2" id="KW-0378">Hydrolase</keyword>
<keyword evidence="3" id="KW-1185">Reference proteome</keyword>
<proteinExistence type="predicted"/>
<dbReference type="PANTHER" id="PTHR40446">
    <property type="entry name" value="N-ACETYLGLUCOSAMINE-1-PHOSPHODIESTER ALPHA-N-ACETYLGLUCOSAMINIDASE"/>
    <property type="match status" value="1"/>
</dbReference>
<dbReference type="RefSeq" id="WP_394821396.1">
    <property type="nucleotide sequence ID" value="NZ_CP089984.1"/>
</dbReference>
<dbReference type="Pfam" id="PF09992">
    <property type="entry name" value="NAGPA"/>
    <property type="match status" value="1"/>
</dbReference>
<dbReference type="InterPro" id="IPR018711">
    <property type="entry name" value="NAGPA"/>
</dbReference>